<evidence type="ECO:0000313" key="4">
    <source>
        <dbReference type="EMBL" id="RGT55986.1"/>
    </source>
</evidence>
<dbReference type="GO" id="GO:0046961">
    <property type="term" value="F:proton-transporting ATPase activity, rotational mechanism"/>
    <property type="evidence" value="ECO:0007669"/>
    <property type="project" value="InterPro"/>
</dbReference>
<evidence type="ECO:0000256" key="2">
    <source>
        <dbReference type="ARBA" id="ARBA00022448"/>
    </source>
</evidence>
<evidence type="ECO:0000256" key="1">
    <source>
        <dbReference type="ARBA" id="ARBA00005901"/>
    </source>
</evidence>
<dbReference type="Proteomes" id="UP000284731">
    <property type="component" value="Unassembled WGS sequence"/>
</dbReference>
<evidence type="ECO:0000256" key="3">
    <source>
        <dbReference type="ARBA" id="ARBA00023065"/>
    </source>
</evidence>
<accession>A0A412PE97</accession>
<dbReference type="AlphaFoldDB" id="A0A412PE97"/>
<keyword evidence="2" id="KW-0813">Transport</keyword>
<dbReference type="EMBL" id="QRWX01000002">
    <property type="protein sequence ID" value="RGT55986.1"/>
    <property type="molecule type" value="Genomic_DNA"/>
</dbReference>
<keyword evidence="3" id="KW-0406">Ion transport</keyword>
<dbReference type="InterPro" id="IPR002842">
    <property type="entry name" value="ATPase_V1_Esu"/>
</dbReference>
<protein>
    <recommendedName>
        <fullName evidence="6">ATPase</fullName>
    </recommendedName>
</protein>
<organism evidence="4 5">
    <name type="scientific">Solobacterium moorei</name>
    <dbReference type="NCBI Taxonomy" id="102148"/>
    <lineage>
        <taxon>Bacteria</taxon>
        <taxon>Bacillati</taxon>
        <taxon>Bacillota</taxon>
        <taxon>Erysipelotrichia</taxon>
        <taxon>Erysipelotrichales</taxon>
        <taxon>Erysipelotrichaceae</taxon>
        <taxon>Solobacterium</taxon>
    </lineage>
</organism>
<name>A0A412PE97_9FIRM</name>
<comment type="caution">
    <text evidence="4">The sequence shown here is derived from an EMBL/GenBank/DDBJ whole genome shotgun (WGS) entry which is preliminary data.</text>
</comment>
<gene>
    <name evidence="4" type="ORF">DWX20_04035</name>
</gene>
<dbReference type="Pfam" id="PF01991">
    <property type="entry name" value="vATP-synt_E"/>
    <property type="match status" value="1"/>
</dbReference>
<dbReference type="SUPFAM" id="SSF160527">
    <property type="entry name" value="V-type ATPase subunit E-like"/>
    <property type="match status" value="1"/>
</dbReference>
<dbReference type="GO" id="GO:0033178">
    <property type="term" value="C:proton-transporting two-sector ATPase complex, catalytic domain"/>
    <property type="evidence" value="ECO:0007669"/>
    <property type="project" value="InterPro"/>
</dbReference>
<proteinExistence type="inferred from homology"/>
<sequence length="202" mass="23786">MEEFEEKIIKSIKSDMLNQSTLVEETVMKEIQKMHDEQLNYFMVGLKKETEAYLEKETNDLRLSASSQLSQETLKIKHDLLKLRMDFINQLLEGASKKIEDFVKSSQYKEYLVENINLIKVTPTGIFTVRKQDEELFNELLKEKNITANVQTGYFRFGGFTYSDLENRLEYRCDLSEKLEESRLLFREHSGFIITEGSDDHE</sequence>
<evidence type="ECO:0000313" key="5">
    <source>
        <dbReference type="Proteomes" id="UP000284731"/>
    </source>
</evidence>
<dbReference type="RefSeq" id="WP_006526328.1">
    <property type="nucleotide sequence ID" value="NZ_CABJCF010000002.1"/>
</dbReference>
<reference evidence="4 5" key="1">
    <citation type="submission" date="2018-08" db="EMBL/GenBank/DDBJ databases">
        <title>A genome reference for cultivated species of the human gut microbiota.</title>
        <authorList>
            <person name="Zou Y."/>
            <person name="Xue W."/>
            <person name="Luo G."/>
        </authorList>
    </citation>
    <scope>NUCLEOTIDE SEQUENCE [LARGE SCALE GENOMIC DNA]</scope>
    <source>
        <strain evidence="4 5">AF18-46</strain>
    </source>
</reference>
<evidence type="ECO:0008006" key="6">
    <source>
        <dbReference type="Google" id="ProtNLM"/>
    </source>
</evidence>
<comment type="similarity">
    <text evidence="1">Belongs to the V-ATPase E subunit family.</text>
</comment>